<dbReference type="KEGG" id="vg:955879"/>
<evidence type="ECO:0000313" key="7">
    <source>
        <dbReference type="EMBL" id="AAK38219.1"/>
    </source>
</evidence>
<dbReference type="GO" id="GO:0019072">
    <property type="term" value="P:viral genome packaging"/>
    <property type="evidence" value="ECO:0007669"/>
    <property type="project" value="InterPro"/>
</dbReference>
<dbReference type="GeneID" id="955879"/>
<evidence type="ECO:0000256" key="5">
    <source>
        <dbReference type="ARBA" id="ARBA00023219"/>
    </source>
</evidence>
<keyword evidence="8" id="KW-1185">Reference proteome</keyword>
<reference evidence="7 8" key="1">
    <citation type="journal article" date="2001" name="Proc. Natl. Acad. Sci. U.S.A.">
        <title>An Epstein-Barr-related herpesvirus from marmoset lymphomas.</title>
        <authorList>
            <person name="Cho Y."/>
            <person name="Ramer J."/>
            <person name="Rivailler P."/>
            <person name="Quink C."/>
            <person name="Garber R.L."/>
            <person name="Beier D.R."/>
            <person name="Wang F."/>
        </authorList>
    </citation>
    <scope>NUCLEOTIDE SEQUENCE [LARGE SCALE GENOMIC DNA]</scope>
    <source>
        <strain evidence="7 8">CJ0149</strain>
    </source>
</reference>
<dbReference type="OrthoDB" id="4434at10239"/>
<accession>Q993J9</accession>
<reference evidence="7 8" key="2">
    <citation type="journal article" date="2002" name="J. Virol.">
        <title>Complete genomic sequence of an Epstein-Barr virus-related herpesvirus naturally infecting a new world primate: a defining point in the evolution of oncogenic lymphocryptoviruses.</title>
        <authorList>
            <person name="Rivailler P."/>
            <person name="Cho Y.G."/>
            <person name="Wang F."/>
        </authorList>
    </citation>
    <scope>NUCLEOTIDE SEQUENCE [LARGE SCALE GENOMIC DNA]</scope>
    <source>
        <strain evidence="7 8">CJ0149</strain>
    </source>
</reference>
<dbReference type="Proteomes" id="UP000202809">
    <property type="component" value="Segment"/>
</dbReference>
<dbReference type="HAMAP" id="MF_04025">
    <property type="entry name" value="HSV_CVC2"/>
    <property type="match status" value="1"/>
</dbReference>
<organism evidence="7 8">
    <name type="scientific">callitrichine gammaherpesvirus 3</name>
    <name type="common">Marmoset lymphocryptovirus</name>
    <dbReference type="NCBI Taxonomy" id="106331"/>
    <lineage>
        <taxon>Viruses</taxon>
        <taxon>Duplodnaviria</taxon>
        <taxon>Heunggongvirae</taxon>
        <taxon>Peploviricota</taxon>
        <taxon>Herviviricetes</taxon>
        <taxon>Herpesvirales</taxon>
        <taxon>Orthoherpesviridae</taxon>
        <taxon>Gammaherpesvirinae</taxon>
        <taxon>Lymphocryptovirus</taxon>
        <taxon>Lymphocryptovirus callitrichinegamma3</taxon>
    </lineage>
</organism>
<sequence length="558" mass="62876">MALSGRVYVNSSQIPHRVDPEYSWAPSVRNMLRVHPGAIRRAAQMSRMARVDGWNQFSYATKAGLLKFDLDNVVREHLQATDDILTDLETVANIVSVMDAHDDRADKIDPRGDPNDQTREETPVSFPSPGQYIVMVVQGDPGLTVTKSLSQTFLRNLYATPTVWVPSYGPWFRSMSANAMQRRFFPKQLRGNLNFTNSVSLKLMTEIMAVVSETTDDFYTDARNLPDIHSAMCLSVGYYCQRTKSTTPIPKTFSEMFDLMPAALEFIMNDIKSLEPRGNYMITTGVDDGGRKSMAPLKQQAVYSPGFFANNKLYNLLIGAEALPTASSLSVPGRTDDRDIIYQLTMRLYGDNVPPFQSYQWNLRAGLGALESLILAYVLFETTSLGESATRRLHLDQILPQIPDIAQTRIRNPPLQLRRGEAFSFLWKNYVYPTLHTQPNTSVSSLFPGLVLTALEMYQRRESGYSTSALTINLTGHKFDTLFEIINQKYLFHDPTAMLQARIQLRMAFEEGLGDLLNKPSAVITAMEIMENQFLAGDDYDRLYFLTLGYLPSPIAPL</sequence>
<dbReference type="EMBL" id="AF319782">
    <property type="protein sequence ID" value="AAK38219.1"/>
    <property type="molecule type" value="Genomic_DNA"/>
</dbReference>
<evidence type="ECO:0000256" key="2">
    <source>
        <dbReference type="ARBA" id="ARBA00022562"/>
    </source>
</evidence>
<keyword evidence="5" id="KW-0231">Viral genome packaging</keyword>
<keyword evidence="1" id="KW-0167">Capsid protein</keyword>
<dbReference type="Pfam" id="PF01499">
    <property type="entry name" value="Herpes_UL25"/>
    <property type="match status" value="1"/>
</dbReference>
<evidence type="ECO:0000256" key="4">
    <source>
        <dbReference type="ARBA" id="ARBA00022844"/>
    </source>
</evidence>
<protein>
    <submittedName>
        <fullName evidence="7">ORF11</fullName>
    </submittedName>
</protein>
<evidence type="ECO:0000256" key="3">
    <source>
        <dbReference type="ARBA" id="ARBA00022612"/>
    </source>
</evidence>
<evidence type="ECO:0000256" key="1">
    <source>
        <dbReference type="ARBA" id="ARBA00022561"/>
    </source>
</evidence>
<proteinExistence type="inferred from homology"/>
<keyword evidence="4" id="KW-0946">Virion</keyword>
<feature type="region of interest" description="Disordered" evidence="6">
    <location>
        <begin position="102"/>
        <end position="124"/>
    </location>
</feature>
<keyword evidence="2" id="KW-1048">Host nucleus</keyword>
<evidence type="ECO:0000256" key="6">
    <source>
        <dbReference type="SAM" id="MobiDB-lite"/>
    </source>
</evidence>
<evidence type="ECO:0000313" key="8">
    <source>
        <dbReference type="Proteomes" id="UP000202809"/>
    </source>
</evidence>
<name>Q993J9_9GAMA</name>
<dbReference type="InterPro" id="IPR002493">
    <property type="entry name" value="Herpes_UL25"/>
</dbReference>
<keyword evidence="3" id="KW-1188">Viral release from host cell</keyword>
<feature type="compositionally biased region" description="Basic and acidic residues" evidence="6">
    <location>
        <begin position="102"/>
        <end position="122"/>
    </location>
</feature>
<dbReference type="RefSeq" id="NP_733864.1">
    <property type="nucleotide sequence ID" value="NC_004367.1"/>
</dbReference>
<dbReference type="GO" id="GO:0019028">
    <property type="term" value="C:viral capsid"/>
    <property type="evidence" value="ECO:0007669"/>
    <property type="project" value="UniProtKB-KW"/>
</dbReference>